<accession>A0A7W7PKN7</accession>
<dbReference type="RefSeq" id="WP_184349272.1">
    <property type="nucleotide sequence ID" value="NZ_JACHJH010000003.1"/>
</dbReference>
<dbReference type="AlphaFoldDB" id="A0A7W7PKN7"/>
<reference evidence="2 3" key="1">
    <citation type="submission" date="2020-08" db="EMBL/GenBank/DDBJ databases">
        <title>Genomic Encyclopedia of Type Strains, Phase III (KMG-III): the genomes of soil and plant-associated and newly described type strains.</title>
        <authorList>
            <person name="Whitman W."/>
        </authorList>
    </citation>
    <scope>NUCLEOTIDE SEQUENCE [LARGE SCALE GENOMIC DNA]</scope>
    <source>
        <strain evidence="2 3">CECT 3266</strain>
    </source>
</reference>
<dbReference type="EMBL" id="JACHJH010000003">
    <property type="protein sequence ID" value="MBB4893419.1"/>
    <property type="molecule type" value="Genomic_DNA"/>
</dbReference>
<proteinExistence type="predicted"/>
<keyword evidence="3" id="KW-1185">Reference proteome</keyword>
<organism evidence="2 3">
    <name type="scientific">Streptomyces olivoverticillatus</name>
    <dbReference type="NCBI Taxonomy" id="66427"/>
    <lineage>
        <taxon>Bacteria</taxon>
        <taxon>Bacillati</taxon>
        <taxon>Actinomycetota</taxon>
        <taxon>Actinomycetes</taxon>
        <taxon>Kitasatosporales</taxon>
        <taxon>Streptomycetaceae</taxon>
        <taxon>Streptomyces</taxon>
    </lineage>
</organism>
<feature type="region of interest" description="Disordered" evidence="1">
    <location>
        <begin position="18"/>
        <end position="68"/>
    </location>
</feature>
<comment type="caution">
    <text evidence="2">The sequence shown here is derived from an EMBL/GenBank/DDBJ whole genome shotgun (WGS) entry which is preliminary data.</text>
</comment>
<gene>
    <name evidence="2" type="ORF">FHS39_002450</name>
</gene>
<evidence type="ECO:0000313" key="3">
    <source>
        <dbReference type="Proteomes" id="UP000556084"/>
    </source>
</evidence>
<sequence>MRIDAACALSAYVRAEAYRAQQQPTLDPDPDPDSEPEAEPVLSVAAAADRTAAPEGCPEPAARPATRGQGMFARILSLGRRPTAQGGA</sequence>
<evidence type="ECO:0000313" key="2">
    <source>
        <dbReference type="EMBL" id="MBB4893419.1"/>
    </source>
</evidence>
<evidence type="ECO:0000256" key="1">
    <source>
        <dbReference type="SAM" id="MobiDB-lite"/>
    </source>
</evidence>
<protein>
    <submittedName>
        <fullName evidence="2">Uncharacterized protein</fullName>
    </submittedName>
</protein>
<feature type="compositionally biased region" description="Acidic residues" evidence="1">
    <location>
        <begin position="28"/>
        <end position="38"/>
    </location>
</feature>
<name>A0A7W7PKN7_9ACTN</name>
<dbReference type="Proteomes" id="UP000556084">
    <property type="component" value="Unassembled WGS sequence"/>
</dbReference>